<dbReference type="InterPro" id="IPR000276">
    <property type="entry name" value="GPCR_Rhodpsn"/>
</dbReference>
<reference evidence="10" key="2">
    <citation type="submission" date="2020-11" db="EMBL/GenBank/DDBJ databases">
        <authorList>
            <person name="McCartney M.A."/>
            <person name="Auch B."/>
            <person name="Kono T."/>
            <person name="Mallez S."/>
            <person name="Becker A."/>
            <person name="Gohl D.M."/>
            <person name="Silverstein K.A.T."/>
            <person name="Koren S."/>
            <person name="Bechman K.B."/>
            <person name="Herman A."/>
            <person name="Abrahante J.E."/>
            <person name="Garbe J."/>
        </authorList>
    </citation>
    <scope>NUCLEOTIDE SEQUENCE</scope>
    <source>
        <strain evidence="10">Duluth1</strain>
        <tissue evidence="10">Whole animal</tissue>
    </source>
</reference>
<evidence type="ECO:0000256" key="5">
    <source>
        <dbReference type="ARBA" id="ARBA00023136"/>
    </source>
</evidence>
<name>A0A9D4I6U1_DREPO</name>
<evidence type="ECO:0000313" key="11">
    <source>
        <dbReference type="Proteomes" id="UP000828390"/>
    </source>
</evidence>
<evidence type="ECO:0000256" key="8">
    <source>
        <dbReference type="SAM" id="Phobius"/>
    </source>
</evidence>
<keyword evidence="11" id="KW-1185">Reference proteome</keyword>
<keyword evidence="4" id="KW-0297">G-protein coupled receptor</keyword>
<dbReference type="Proteomes" id="UP000828390">
    <property type="component" value="Unassembled WGS sequence"/>
</dbReference>
<dbReference type="EMBL" id="JAIWYP010000010">
    <property type="protein sequence ID" value="KAH3750400.1"/>
    <property type="molecule type" value="Genomic_DNA"/>
</dbReference>
<sequence>MTEIRRAIERVRPNLRIARVYEMTELHTNFTVYDYDHEPSTTNASLDINGNPEEFQEFHAAVYILYGVYVLIVFLMGISQNTVTVVVFVREKRLHMMHNFFIIGLAVSDTGMCLCGHWMIVVSSFSYRWIFRRAGRSNYNMTYVQGVK</sequence>
<dbReference type="SUPFAM" id="SSF81321">
    <property type="entry name" value="Family A G protein-coupled receptor-like"/>
    <property type="match status" value="1"/>
</dbReference>
<evidence type="ECO:0000259" key="9">
    <source>
        <dbReference type="PROSITE" id="PS50262"/>
    </source>
</evidence>
<comment type="subcellular location">
    <subcellularLocation>
        <location evidence="1">Membrane</location>
        <topology evidence="1">Multi-pass membrane protein</topology>
    </subcellularLocation>
</comment>
<keyword evidence="5 8" id="KW-0472">Membrane</keyword>
<reference evidence="10" key="1">
    <citation type="journal article" date="2019" name="bioRxiv">
        <title>The Genome of the Zebra Mussel, Dreissena polymorpha: A Resource for Invasive Species Research.</title>
        <authorList>
            <person name="McCartney M.A."/>
            <person name="Auch B."/>
            <person name="Kono T."/>
            <person name="Mallez S."/>
            <person name="Zhang Y."/>
            <person name="Obille A."/>
            <person name="Becker A."/>
            <person name="Abrahante J.E."/>
            <person name="Garbe J."/>
            <person name="Badalamenti J.P."/>
            <person name="Herman A."/>
            <person name="Mangelson H."/>
            <person name="Liachko I."/>
            <person name="Sullivan S."/>
            <person name="Sone E.D."/>
            <person name="Koren S."/>
            <person name="Silverstein K.A.T."/>
            <person name="Beckman K.B."/>
            <person name="Gohl D.M."/>
        </authorList>
    </citation>
    <scope>NUCLEOTIDE SEQUENCE</scope>
    <source>
        <strain evidence="10">Duluth1</strain>
        <tissue evidence="10">Whole animal</tissue>
    </source>
</reference>
<dbReference type="Pfam" id="PF00001">
    <property type="entry name" value="7tm_1"/>
    <property type="match status" value="1"/>
</dbReference>
<feature type="transmembrane region" description="Helical" evidence="8">
    <location>
        <begin position="63"/>
        <end position="88"/>
    </location>
</feature>
<gene>
    <name evidence="10" type="ORF">DPMN_184921</name>
</gene>
<keyword evidence="7" id="KW-0807">Transducer</keyword>
<dbReference type="PANTHER" id="PTHR24235">
    <property type="entry name" value="NEUROPEPTIDE Y RECEPTOR"/>
    <property type="match status" value="1"/>
</dbReference>
<keyword evidence="2 8" id="KW-0812">Transmembrane</keyword>
<keyword evidence="6" id="KW-0675">Receptor</keyword>
<feature type="domain" description="G-protein coupled receptors family 1 profile" evidence="9">
    <location>
        <begin position="80"/>
        <end position="148"/>
    </location>
</feature>
<dbReference type="Gene3D" id="1.20.1070.10">
    <property type="entry name" value="Rhodopsin 7-helix transmembrane proteins"/>
    <property type="match status" value="1"/>
</dbReference>
<protein>
    <recommendedName>
        <fullName evidence="9">G-protein coupled receptors family 1 profile domain-containing protein</fullName>
    </recommendedName>
</protein>
<dbReference type="PROSITE" id="PS50262">
    <property type="entry name" value="G_PROTEIN_RECEP_F1_2"/>
    <property type="match status" value="1"/>
</dbReference>
<comment type="caution">
    <text evidence="10">The sequence shown here is derived from an EMBL/GenBank/DDBJ whole genome shotgun (WGS) entry which is preliminary data.</text>
</comment>
<keyword evidence="3 8" id="KW-1133">Transmembrane helix</keyword>
<evidence type="ECO:0000256" key="4">
    <source>
        <dbReference type="ARBA" id="ARBA00023040"/>
    </source>
</evidence>
<evidence type="ECO:0000313" key="10">
    <source>
        <dbReference type="EMBL" id="KAH3750400.1"/>
    </source>
</evidence>
<dbReference type="GO" id="GO:0004930">
    <property type="term" value="F:G protein-coupled receptor activity"/>
    <property type="evidence" value="ECO:0007669"/>
    <property type="project" value="UniProtKB-KW"/>
</dbReference>
<evidence type="ECO:0000256" key="7">
    <source>
        <dbReference type="ARBA" id="ARBA00023224"/>
    </source>
</evidence>
<dbReference type="PANTHER" id="PTHR24235:SF29">
    <property type="entry name" value="GH23382P"/>
    <property type="match status" value="1"/>
</dbReference>
<organism evidence="10 11">
    <name type="scientific">Dreissena polymorpha</name>
    <name type="common">Zebra mussel</name>
    <name type="synonym">Mytilus polymorpha</name>
    <dbReference type="NCBI Taxonomy" id="45954"/>
    <lineage>
        <taxon>Eukaryota</taxon>
        <taxon>Metazoa</taxon>
        <taxon>Spiralia</taxon>
        <taxon>Lophotrochozoa</taxon>
        <taxon>Mollusca</taxon>
        <taxon>Bivalvia</taxon>
        <taxon>Autobranchia</taxon>
        <taxon>Heteroconchia</taxon>
        <taxon>Euheterodonta</taxon>
        <taxon>Imparidentia</taxon>
        <taxon>Neoheterodontei</taxon>
        <taxon>Myida</taxon>
        <taxon>Dreissenoidea</taxon>
        <taxon>Dreissenidae</taxon>
        <taxon>Dreissena</taxon>
    </lineage>
</organism>
<dbReference type="InterPro" id="IPR017452">
    <property type="entry name" value="GPCR_Rhodpsn_7TM"/>
</dbReference>
<evidence type="ECO:0000256" key="1">
    <source>
        <dbReference type="ARBA" id="ARBA00004141"/>
    </source>
</evidence>
<accession>A0A9D4I6U1</accession>
<feature type="transmembrane region" description="Helical" evidence="8">
    <location>
        <begin position="100"/>
        <end position="120"/>
    </location>
</feature>
<proteinExistence type="predicted"/>
<evidence type="ECO:0000256" key="2">
    <source>
        <dbReference type="ARBA" id="ARBA00022692"/>
    </source>
</evidence>
<dbReference type="AlphaFoldDB" id="A0A9D4I6U1"/>
<evidence type="ECO:0000256" key="3">
    <source>
        <dbReference type="ARBA" id="ARBA00022989"/>
    </source>
</evidence>
<evidence type="ECO:0000256" key="6">
    <source>
        <dbReference type="ARBA" id="ARBA00023170"/>
    </source>
</evidence>
<dbReference type="GO" id="GO:0016020">
    <property type="term" value="C:membrane"/>
    <property type="evidence" value="ECO:0007669"/>
    <property type="project" value="UniProtKB-SubCell"/>
</dbReference>